<reference evidence="2 3" key="1">
    <citation type="submission" date="2016-02" db="EMBL/GenBank/DDBJ databases">
        <title>Draft genome sequence of Polaribacter atrinae KACC17473.</title>
        <authorList>
            <person name="Shin S.-K."/>
            <person name="Yi H."/>
        </authorList>
    </citation>
    <scope>NUCLEOTIDE SEQUENCE [LARGE SCALE GENOMIC DNA]</scope>
    <source>
        <strain evidence="2 3">KACC 17473</strain>
    </source>
</reference>
<proteinExistence type="predicted"/>
<dbReference type="Gene3D" id="1.10.390.10">
    <property type="entry name" value="Neutral Protease Domain 2"/>
    <property type="match status" value="1"/>
</dbReference>
<dbReference type="InterPro" id="IPR027268">
    <property type="entry name" value="Peptidase_M4/M1_CTD_sf"/>
</dbReference>
<evidence type="ECO:0000256" key="1">
    <source>
        <dbReference type="SAM" id="SignalP"/>
    </source>
</evidence>
<feature type="signal peptide" evidence="1">
    <location>
        <begin position="1"/>
        <end position="20"/>
    </location>
</feature>
<keyword evidence="1" id="KW-0732">Signal</keyword>
<sequence>MKNRYYIILICFLASTFVFSQQNSISIKSKLDTEKDELKIQQEIVFHNSSDSTLTKVYLHNWANSYRDRKTPLSKRFIKDFRKDLYFAKPHELGSSTIKSLYVDFENVYFKELEKQADILEIHLDKPLNPNSKITISVTYIVKIPNARFTKYGETETGYLLRNWYLTPAIYDNGWQLMSNLNLDDLYEKGTDFKIEIDVPKDLIVESNLYQYNTKKENTNNYYLVGKNKTDVIISVQKTKQLKTYTTNTVTVHTDIFSKELEDSLTTSILNRELLFIQKYLGKYPHLEIYIDKATQGKNPIFGLNQLPNFLRPFSDTFRWDITMFKALTKRYIENTILLNKRKDYWLIDGIQNYLMIEYVEKFYPEVKLLGNASDYWLLKSFNISNLDFNDKYPFVYQFTARKFLDQALSTPADSLSNFNRKIGSKYKSGLGFRFLKGYLGDSILNQTIQEFYQHNQLKIITSNDFNKLLSSKTSKNLDWFFDDFVKTNKKIDHKIERIKKEKDSISVTIKNKRNITTPLAIYAIKDKEIKLKKWVADVDSTKTVKFIKGDYDTFVLNYENLYPELNTLNNWRKVDKKFLNKPVKFSFFKDISSPNYNQIFYQPGLNYNFYNGLILGLKLHNKPLIKRNFEFKVSPYYATKSNSVVGSFSLLYNQFFEKTKIYKIAYGLAGGTSDYAPNLSYKSLVPYVDIVFKRKTLRDISSESLRAKLIHIDKEIAPNAIKTDQDNYSVLSLSYNYSNPDIIKEFRYSFSTEFAKKFSKASLDLRFRTLTTTDTQLDFRFFAGVFFNNKTEGDYFSFGLDRSNDYLFQLNYLGRSESSGFFSQQHIITEGGFKSLLPTRFANQFMVSNNSSIGLWRWIELYNDVAFLKNKNQPLYFAYENGIRFNFVHEIFEIYFPLYSNNGWEISQNAYPEKIRFSLSADIKSIYNFFKRGFL</sequence>
<organism evidence="2 3">
    <name type="scientific">Polaribacter atrinae</name>
    <dbReference type="NCBI Taxonomy" id="1333662"/>
    <lineage>
        <taxon>Bacteria</taxon>
        <taxon>Pseudomonadati</taxon>
        <taxon>Bacteroidota</taxon>
        <taxon>Flavobacteriia</taxon>
        <taxon>Flavobacteriales</taxon>
        <taxon>Flavobacteriaceae</taxon>
    </lineage>
</organism>
<evidence type="ECO:0000313" key="3">
    <source>
        <dbReference type="Proteomes" id="UP000076923"/>
    </source>
</evidence>
<evidence type="ECO:0000313" key="2">
    <source>
        <dbReference type="EMBL" id="OAD44504.1"/>
    </source>
</evidence>
<dbReference type="OrthoDB" id="9813075at2"/>
<name>A0A176T995_9FLAO</name>
<dbReference type="GO" id="GO:0004177">
    <property type="term" value="F:aminopeptidase activity"/>
    <property type="evidence" value="ECO:0007669"/>
    <property type="project" value="UniProtKB-KW"/>
</dbReference>
<dbReference type="SUPFAM" id="SSF55486">
    <property type="entry name" value="Metalloproteases ('zincins'), catalytic domain"/>
    <property type="match status" value="1"/>
</dbReference>
<dbReference type="Proteomes" id="UP000076923">
    <property type="component" value="Unassembled WGS sequence"/>
</dbReference>
<keyword evidence="3" id="KW-1185">Reference proteome</keyword>
<keyword evidence="2" id="KW-0378">Hydrolase</keyword>
<keyword evidence="2" id="KW-0645">Protease</keyword>
<dbReference type="AlphaFoldDB" id="A0A176T995"/>
<protein>
    <submittedName>
        <fullName evidence="2">Aminopeptidase</fullName>
    </submittedName>
</protein>
<dbReference type="STRING" id="1333662.LPB303_12780"/>
<dbReference type="EMBL" id="LVWE01000050">
    <property type="protein sequence ID" value="OAD44504.1"/>
    <property type="molecule type" value="Genomic_DNA"/>
</dbReference>
<dbReference type="RefSeq" id="WP_068450795.1">
    <property type="nucleotide sequence ID" value="NZ_LVWE01000050.1"/>
</dbReference>
<comment type="caution">
    <text evidence="2">The sequence shown here is derived from an EMBL/GenBank/DDBJ whole genome shotgun (WGS) entry which is preliminary data.</text>
</comment>
<accession>A0A176T995</accession>
<feature type="chain" id="PRO_5008049696" evidence="1">
    <location>
        <begin position="21"/>
        <end position="936"/>
    </location>
</feature>
<keyword evidence="2" id="KW-0031">Aminopeptidase</keyword>
<gene>
    <name evidence="2" type="ORF">LPB303_12780</name>
</gene>